<dbReference type="InterPro" id="IPR010895">
    <property type="entry name" value="CHRD"/>
</dbReference>
<keyword evidence="1" id="KW-0732">Signal</keyword>
<dbReference type="EMBL" id="CP119316">
    <property type="protein sequence ID" value="WEK47367.1"/>
    <property type="molecule type" value="Genomic_DNA"/>
</dbReference>
<feature type="chain" id="PRO_5042470459" evidence="1">
    <location>
        <begin position="22"/>
        <end position="164"/>
    </location>
</feature>
<proteinExistence type="predicted"/>
<evidence type="ECO:0000256" key="1">
    <source>
        <dbReference type="SAM" id="SignalP"/>
    </source>
</evidence>
<dbReference type="AlphaFoldDB" id="A0AAJ5X7P5"/>
<dbReference type="KEGG" id="acob:P0Y56_03520"/>
<dbReference type="Pfam" id="PF07452">
    <property type="entry name" value="CHRD"/>
    <property type="match status" value="1"/>
</dbReference>
<gene>
    <name evidence="3" type="ORF">P0Y56_03520</name>
</gene>
<evidence type="ECO:0000259" key="2">
    <source>
        <dbReference type="SMART" id="SM00754"/>
    </source>
</evidence>
<name>A0AAJ5X7P5_9SPHN</name>
<feature type="domain" description="CHRD" evidence="2">
    <location>
        <begin position="51"/>
        <end position="157"/>
    </location>
</feature>
<evidence type="ECO:0000313" key="3">
    <source>
        <dbReference type="EMBL" id="WEK47367.1"/>
    </source>
</evidence>
<reference evidence="3" key="1">
    <citation type="submission" date="2023-03" db="EMBL/GenBank/DDBJ databases">
        <title>Andean soil-derived lignocellulolytic bacterial consortium as a source of novel taxa and putative plastic-active enzymes.</title>
        <authorList>
            <person name="Diaz-Garcia L."/>
            <person name="Chuvochina M."/>
            <person name="Feuerriegel G."/>
            <person name="Bunk B."/>
            <person name="Sproer C."/>
            <person name="Streit W.R."/>
            <person name="Rodriguez L.M."/>
            <person name="Overmann J."/>
            <person name="Jimenez D.J."/>
        </authorList>
    </citation>
    <scope>NUCLEOTIDE SEQUENCE</scope>
    <source>
        <strain evidence="3">MAG 26</strain>
    </source>
</reference>
<dbReference type="SMART" id="SM00754">
    <property type="entry name" value="CHRD"/>
    <property type="match status" value="1"/>
</dbReference>
<protein>
    <submittedName>
        <fullName evidence="3">CHRD domain-containing protein</fullName>
    </submittedName>
</protein>
<dbReference type="Proteomes" id="UP001218362">
    <property type="component" value="Chromosome"/>
</dbReference>
<organism evidence="3 4">
    <name type="scientific">Candidatus Andeanibacterium colombiense</name>
    <dbReference type="NCBI Taxonomy" id="3121345"/>
    <lineage>
        <taxon>Bacteria</taxon>
        <taxon>Pseudomonadati</taxon>
        <taxon>Pseudomonadota</taxon>
        <taxon>Alphaproteobacteria</taxon>
        <taxon>Sphingomonadales</taxon>
        <taxon>Sphingomonadaceae</taxon>
        <taxon>Candidatus Andeanibacterium</taxon>
    </lineage>
</organism>
<feature type="signal peptide" evidence="1">
    <location>
        <begin position="1"/>
        <end position="21"/>
    </location>
</feature>
<accession>A0AAJ5X7P5</accession>
<evidence type="ECO:0000313" key="4">
    <source>
        <dbReference type="Proteomes" id="UP001218362"/>
    </source>
</evidence>
<sequence>MRTLSTIAVFGLALLAAPAIAQGGPPPGFVPPPPVAAPLWPMDVPFVNTRPVLFADLGQGSPDSFTAVLDPATNQLCYMLSAPGREAPTMAHIHKGGPGESGAPVVALANPAGGSSGGCVAVKPEVAQALLANPGGYYVNVHTAAIPDGFERGQLQTKGKAQAM</sequence>